<comment type="caution">
    <text evidence="1">The sequence shown here is derived from an EMBL/GenBank/DDBJ whole genome shotgun (WGS) entry which is preliminary data.</text>
</comment>
<gene>
    <name evidence="1" type="ORF">SDC9_143237</name>
</gene>
<reference evidence="1" key="1">
    <citation type="submission" date="2019-08" db="EMBL/GenBank/DDBJ databases">
        <authorList>
            <person name="Kucharzyk K."/>
            <person name="Murdoch R.W."/>
            <person name="Higgins S."/>
            <person name="Loffler F."/>
        </authorList>
    </citation>
    <scope>NUCLEOTIDE SEQUENCE</scope>
</reference>
<organism evidence="1">
    <name type="scientific">bioreactor metagenome</name>
    <dbReference type="NCBI Taxonomy" id="1076179"/>
    <lineage>
        <taxon>unclassified sequences</taxon>
        <taxon>metagenomes</taxon>
        <taxon>ecological metagenomes</taxon>
    </lineage>
</organism>
<evidence type="ECO:0000313" key="1">
    <source>
        <dbReference type="EMBL" id="MPM96080.1"/>
    </source>
</evidence>
<accession>A0A645E2S7</accession>
<dbReference type="EMBL" id="VSSQ01042491">
    <property type="protein sequence ID" value="MPM96080.1"/>
    <property type="molecule type" value="Genomic_DNA"/>
</dbReference>
<sequence>MNIRRHHVEIVHPCRTVLLTQKYVAESRWEHGAELIVRLQIHSQLSPHLMILVCHNLVPLHVSQNFLK</sequence>
<dbReference type="AlphaFoldDB" id="A0A645E2S7"/>
<proteinExistence type="predicted"/>
<name>A0A645E2S7_9ZZZZ</name>
<protein>
    <submittedName>
        <fullName evidence="1">Uncharacterized protein</fullName>
    </submittedName>
</protein>